<dbReference type="OrthoDB" id="9781415at2"/>
<dbReference type="InterPro" id="IPR029033">
    <property type="entry name" value="His_PPase_superfam"/>
</dbReference>
<dbReference type="PANTHER" id="PTHR48100">
    <property type="entry name" value="BROAD-SPECIFICITY PHOSPHATASE YOR283W-RELATED"/>
    <property type="match status" value="1"/>
</dbReference>
<dbReference type="NCBIfam" id="TIGR03162">
    <property type="entry name" value="ribazole_cobC"/>
    <property type="match status" value="1"/>
</dbReference>
<evidence type="ECO:0000256" key="5">
    <source>
        <dbReference type="PIRSR" id="PIRSR613078-2"/>
    </source>
</evidence>
<accession>A0A380NJC0</accession>
<organism evidence="6 7">
    <name type="scientific">Veillonella criceti</name>
    <dbReference type="NCBI Taxonomy" id="103891"/>
    <lineage>
        <taxon>Bacteria</taxon>
        <taxon>Bacillati</taxon>
        <taxon>Bacillota</taxon>
        <taxon>Negativicutes</taxon>
        <taxon>Veillonellales</taxon>
        <taxon>Veillonellaceae</taxon>
        <taxon>Veillonella</taxon>
    </lineage>
</organism>
<evidence type="ECO:0000256" key="4">
    <source>
        <dbReference type="PIRSR" id="PIRSR613078-1"/>
    </source>
</evidence>
<dbReference type="SMART" id="SM00855">
    <property type="entry name" value="PGAM"/>
    <property type="match status" value="1"/>
</dbReference>
<keyword evidence="7" id="KW-1185">Reference proteome</keyword>
<feature type="active site" description="Proton donor/acceptor" evidence="4">
    <location>
        <position position="82"/>
    </location>
</feature>
<dbReference type="SUPFAM" id="SSF53254">
    <property type="entry name" value="Phosphoglycerate mutase-like"/>
    <property type="match status" value="1"/>
</dbReference>
<evidence type="ECO:0000256" key="3">
    <source>
        <dbReference type="NCBIfam" id="TIGR03162"/>
    </source>
</evidence>
<keyword evidence="6" id="KW-0378">Hydrolase</keyword>
<dbReference type="Pfam" id="PF00300">
    <property type="entry name" value="His_Phos_1"/>
    <property type="match status" value="1"/>
</dbReference>
<reference evidence="6 7" key="1">
    <citation type="submission" date="2018-06" db="EMBL/GenBank/DDBJ databases">
        <authorList>
            <consortium name="Pathogen Informatics"/>
            <person name="Doyle S."/>
        </authorList>
    </citation>
    <scope>NUCLEOTIDE SEQUENCE [LARGE SCALE GENOMIC DNA]</scope>
    <source>
        <strain evidence="6 7">NCTC12020</strain>
    </source>
</reference>
<evidence type="ECO:0000313" key="6">
    <source>
        <dbReference type="EMBL" id="SUP40890.1"/>
    </source>
</evidence>
<dbReference type="Gene3D" id="3.40.50.1240">
    <property type="entry name" value="Phosphoglycerate mutase-like"/>
    <property type="match status" value="1"/>
</dbReference>
<dbReference type="AlphaFoldDB" id="A0A380NJC0"/>
<keyword evidence="2" id="KW-0413">Isomerase</keyword>
<dbReference type="InterPro" id="IPR017578">
    <property type="entry name" value="Ribazole_CobC"/>
</dbReference>
<dbReference type="GO" id="GO:0005737">
    <property type="term" value="C:cytoplasm"/>
    <property type="evidence" value="ECO:0007669"/>
    <property type="project" value="TreeGrafter"/>
</dbReference>
<dbReference type="EMBL" id="UHIO01000001">
    <property type="protein sequence ID" value="SUP40890.1"/>
    <property type="molecule type" value="Genomic_DNA"/>
</dbReference>
<protein>
    <recommendedName>
        <fullName evidence="3">Alpha-ribazole phosphatase</fullName>
        <ecNumber evidence="3">3.1.3.73</ecNumber>
    </recommendedName>
</protein>
<feature type="binding site" evidence="5">
    <location>
        <begin position="8"/>
        <end position="15"/>
    </location>
    <ligand>
        <name>substrate</name>
    </ligand>
</feature>
<sequence length="211" mass="24297">MHTIYLVRHGQTEWNSTGFYQGYTNVPLNETGIWQAKAVANELQSVHFDSIIASDLDRARITAETILGTREIPFKTDERLREINFGDWEGLTYDQIEAKWPQSIYTMYRSPDKVKISNGESFQDVQERAWSALQDEMTHVGEDKTILVVAHGGTNRTLICKMLNLPLRFAWNFSQGNTSISRVEFYGVTEDDHNTLSLLNYTKHLETMTQK</sequence>
<name>A0A380NJC0_9FIRM</name>
<feature type="binding site" evidence="5">
    <location>
        <position position="58"/>
    </location>
    <ligand>
        <name>substrate</name>
    </ligand>
</feature>
<dbReference type="GO" id="GO:0009236">
    <property type="term" value="P:cobalamin biosynthetic process"/>
    <property type="evidence" value="ECO:0007669"/>
    <property type="project" value="UniProtKB-UniRule"/>
</dbReference>
<feature type="active site" description="Tele-phosphohistidine intermediate" evidence="4">
    <location>
        <position position="9"/>
    </location>
</feature>
<evidence type="ECO:0000256" key="1">
    <source>
        <dbReference type="ARBA" id="ARBA00023152"/>
    </source>
</evidence>
<dbReference type="CDD" id="cd07067">
    <property type="entry name" value="HP_PGM_like"/>
    <property type="match status" value="1"/>
</dbReference>
<evidence type="ECO:0000256" key="2">
    <source>
        <dbReference type="ARBA" id="ARBA00023235"/>
    </source>
</evidence>
<keyword evidence="1" id="KW-0324">Glycolysis</keyword>
<dbReference type="InterPro" id="IPR001345">
    <property type="entry name" value="PG/BPGM_mutase_AS"/>
</dbReference>
<dbReference type="PANTHER" id="PTHR48100:SF1">
    <property type="entry name" value="HISTIDINE PHOSPHATASE FAMILY PROTEIN-RELATED"/>
    <property type="match status" value="1"/>
</dbReference>
<dbReference type="Proteomes" id="UP000255367">
    <property type="component" value="Unassembled WGS sequence"/>
</dbReference>
<dbReference type="RefSeq" id="WP_115309670.1">
    <property type="nucleotide sequence ID" value="NZ_UHIO01000001.1"/>
</dbReference>
<dbReference type="GO" id="GO:0043755">
    <property type="term" value="F:alpha-ribazole phosphatase activity"/>
    <property type="evidence" value="ECO:0007669"/>
    <property type="project" value="UniProtKB-UniRule"/>
</dbReference>
<dbReference type="InterPro" id="IPR013078">
    <property type="entry name" value="His_Pase_superF_clade-1"/>
</dbReference>
<evidence type="ECO:0000313" key="7">
    <source>
        <dbReference type="Proteomes" id="UP000255367"/>
    </source>
</evidence>
<dbReference type="EC" id="3.1.3.73" evidence="3"/>
<dbReference type="InterPro" id="IPR050275">
    <property type="entry name" value="PGM_Phosphatase"/>
</dbReference>
<dbReference type="PROSITE" id="PS00175">
    <property type="entry name" value="PG_MUTASE"/>
    <property type="match status" value="1"/>
</dbReference>
<proteinExistence type="predicted"/>
<gene>
    <name evidence="6" type="primary">cobC</name>
    <name evidence="6" type="ORF">NCTC12020_00421</name>
</gene>